<dbReference type="InterPro" id="IPR037997">
    <property type="entry name" value="Dgk1-like"/>
</dbReference>
<evidence type="ECO:0000256" key="1">
    <source>
        <dbReference type="SAM" id="Phobius"/>
    </source>
</evidence>
<feature type="transmembrane region" description="Helical" evidence="1">
    <location>
        <begin position="32"/>
        <end position="50"/>
    </location>
</feature>
<gene>
    <name evidence="2" type="ORF">ACFQJ4_07035</name>
</gene>
<keyword evidence="2" id="KW-0418">Kinase</keyword>
<dbReference type="PANTHER" id="PTHR31303:SF1">
    <property type="entry name" value="CTP-DEPENDENT DIACYLGLYCEROL KINASE 1"/>
    <property type="match status" value="1"/>
</dbReference>
<dbReference type="Proteomes" id="UP001596398">
    <property type="component" value="Unassembled WGS sequence"/>
</dbReference>
<evidence type="ECO:0000313" key="2">
    <source>
        <dbReference type="EMBL" id="MFC7235069.1"/>
    </source>
</evidence>
<dbReference type="RefSeq" id="WP_276236090.1">
    <property type="nucleotide sequence ID" value="NZ_CP119802.1"/>
</dbReference>
<feature type="transmembrane region" description="Helical" evidence="1">
    <location>
        <begin position="71"/>
        <end position="88"/>
    </location>
</feature>
<keyword evidence="2" id="KW-0808">Transferase</keyword>
<comment type="caution">
    <text evidence="2">The sequence shown here is derived from an EMBL/GenBank/DDBJ whole genome shotgun (WGS) entry which is preliminary data.</text>
</comment>
<keyword evidence="1" id="KW-0472">Membrane</keyword>
<protein>
    <submittedName>
        <fullName evidence="2">Dolichol kinase</fullName>
    </submittedName>
</protein>
<accession>A0ABD5ZNI5</accession>
<feature type="transmembrane region" description="Helical" evidence="1">
    <location>
        <begin position="94"/>
        <end position="115"/>
    </location>
</feature>
<evidence type="ECO:0000313" key="3">
    <source>
        <dbReference type="Proteomes" id="UP001596398"/>
    </source>
</evidence>
<dbReference type="EMBL" id="JBHTAP010000001">
    <property type="protein sequence ID" value="MFC7235069.1"/>
    <property type="molecule type" value="Genomic_DNA"/>
</dbReference>
<sequence length="186" mass="19290">MRAEVERRLVHATGAAFPLAYALDLLPYAALRLLLSVAVAVAAVLEALRLSGRVRWAFFDRLTREYERSAPAGYALYLLSMAAVAWLFAPDAAIPAMLMLALGDPVSGLLSTGGLRPAKRGFVLLAMFGVCTLLALPFVGSVPAIAGAAAATLADGVKPVVAGYVVDDNLTIPPAAALAITLATTV</sequence>
<dbReference type="GO" id="GO:0016301">
    <property type="term" value="F:kinase activity"/>
    <property type="evidence" value="ECO:0007669"/>
    <property type="project" value="UniProtKB-KW"/>
</dbReference>
<keyword evidence="3" id="KW-1185">Reference proteome</keyword>
<reference evidence="2 3" key="1">
    <citation type="journal article" date="2019" name="Int. J. Syst. Evol. Microbiol.">
        <title>The Global Catalogue of Microorganisms (GCM) 10K type strain sequencing project: providing services to taxonomists for standard genome sequencing and annotation.</title>
        <authorList>
            <consortium name="The Broad Institute Genomics Platform"/>
            <consortium name="The Broad Institute Genome Sequencing Center for Infectious Disease"/>
            <person name="Wu L."/>
            <person name="Ma J."/>
        </authorList>
    </citation>
    <scope>NUCLEOTIDE SEQUENCE [LARGE SCALE GENOMIC DNA]</scope>
    <source>
        <strain evidence="2 3">DT85</strain>
    </source>
</reference>
<dbReference type="PANTHER" id="PTHR31303">
    <property type="entry name" value="CTP-DEPENDENT DIACYLGLYCEROL KINASE 1"/>
    <property type="match status" value="1"/>
</dbReference>
<keyword evidence="1" id="KW-1133">Transmembrane helix</keyword>
<keyword evidence="1" id="KW-0812">Transmembrane</keyword>
<organism evidence="2 3">
    <name type="scientific">Halosegnis marinus</name>
    <dbReference type="NCBI Taxonomy" id="3034023"/>
    <lineage>
        <taxon>Archaea</taxon>
        <taxon>Methanobacteriati</taxon>
        <taxon>Methanobacteriota</taxon>
        <taxon>Stenosarchaea group</taxon>
        <taxon>Halobacteria</taxon>
        <taxon>Halobacteriales</taxon>
        <taxon>Natronomonadaceae</taxon>
        <taxon>Halosegnis</taxon>
    </lineage>
</organism>
<dbReference type="GeneID" id="79266750"/>
<dbReference type="AlphaFoldDB" id="A0ABD5ZNI5"/>
<feature type="transmembrane region" description="Helical" evidence="1">
    <location>
        <begin position="122"/>
        <end position="146"/>
    </location>
</feature>
<name>A0ABD5ZNI5_9EURY</name>
<proteinExistence type="predicted"/>